<evidence type="ECO:0000313" key="3">
    <source>
        <dbReference type="Proteomes" id="UP000592180"/>
    </source>
</evidence>
<keyword evidence="3" id="KW-1185">Reference proteome</keyword>
<protein>
    <submittedName>
        <fullName evidence="2">Uncharacterized protein</fullName>
    </submittedName>
</protein>
<proteinExistence type="predicted"/>
<evidence type="ECO:0000256" key="1">
    <source>
        <dbReference type="SAM" id="MobiDB-lite"/>
    </source>
</evidence>
<feature type="region of interest" description="Disordered" evidence="1">
    <location>
        <begin position="25"/>
        <end position="46"/>
    </location>
</feature>
<dbReference type="PROSITE" id="PS51257">
    <property type="entry name" value="PROKAR_LIPOPROTEIN"/>
    <property type="match status" value="1"/>
</dbReference>
<evidence type="ECO:0000313" key="2">
    <source>
        <dbReference type="EMBL" id="MBB4806409.1"/>
    </source>
</evidence>
<comment type="caution">
    <text evidence="2">The sequence shown here is derived from an EMBL/GenBank/DDBJ whole genome shotgun (WGS) entry which is preliminary data.</text>
</comment>
<sequence length="232" mass="25299">MKKKLFIAGVSLFMIFQSCTNEELSSQSDPQMMKTEINSSSTAGRSASESHTLKGFVANQLAIDAEIKTLLDEEVNINYSAIQAGLGNVKTNEELEQLYRNANVTHAEELVSLYKELSLHTEAFIKSNKDFYSSYNEEDRARLITAEIDSQIGYHEESGIMSKANCHANYVKASNRCMRNYAITMSFAAVSGFVSFGASTVIGAAAATAVMIACNSDADEDYHDCVHAGGTP</sequence>
<dbReference type="Proteomes" id="UP000592180">
    <property type="component" value="Unassembled WGS sequence"/>
</dbReference>
<name>A0A840KAJ3_9FLAO</name>
<accession>A0A840KAJ3</accession>
<reference evidence="2 3" key="1">
    <citation type="submission" date="2020-08" db="EMBL/GenBank/DDBJ databases">
        <title>Functional genomics of gut bacteria from endangered species of beetles.</title>
        <authorList>
            <person name="Carlos-Shanley C."/>
        </authorList>
    </citation>
    <scope>NUCLEOTIDE SEQUENCE [LARGE SCALE GENOMIC DNA]</scope>
    <source>
        <strain evidence="2 3">S00151</strain>
    </source>
</reference>
<dbReference type="AlphaFoldDB" id="A0A840KAJ3"/>
<organism evidence="2 3">
    <name type="scientific">Chryseobacterium defluvii</name>
    <dbReference type="NCBI Taxonomy" id="160396"/>
    <lineage>
        <taxon>Bacteria</taxon>
        <taxon>Pseudomonadati</taxon>
        <taxon>Bacteroidota</taxon>
        <taxon>Flavobacteriia</taxon>
        <taxon>Flavobacteriales</taxon>
        <taxon>Weeksellaceae</taxon>
        <taxon>Chryseobacterium group</taxon>
        <taxon>Chryseobacterium</taxon>
    </lineage>
</organism>
<dbReference type="RefSeq" id="WP_184187420.1">
    <property type="nucleotide sequence ID" value="NZ_JACHLE010000001.1"/>
</dbReference>
<gene>
    <name evidence="2" type="ORF">HNP38_001681</name>
</gene>
<dbReference type="EMBL" id="JACHLE010000001">
    <property type="protein sequence ID" value="MBB4806409.1"/>
    <property type="molecule type" value="Genomic_DNA"/>
</dbReference>